<name>H1Y8B5_9SPHI</name>
<dbReference type="RefSeq" id="WP_008504538.1">
    <property type="nucleotide sequence ID" value="NZ_CM001403.1"/>
</dbReference>
<accession>H1Y8B5</accession>
<evidence type="ECO:0008006" key="3">
    <source>
        <dbReference type="Google" id="ProtNLM"/>
    </source>
</evidence>
<dbReference type="PROSITE" id="PS51257">
    <property type="entry name" value="PROKAR_LIPOPROTEIN"/>
    <property type="match status" value="1"/>
</dbReference>
<dbReference type="AlphaFoldDB" id="H1Y8B5"/>
<evidence type="ECO:0000313" key="2">
    <source>
        <dbReference type="Proteomes" id="UP000002774"/>
    </source>
</evidence>
<dbReference type="STRING" id="714943.Mucpa_0753"/>
<protein>
    <recommendedName>
        <fullName evidence="3">Lipoprotein</fullName>
    </recommendedName>
</protein>
<keyword evidence="2" id="KW-1185">Reference proteome</keyword>
<dbReference type="eggNOG" id="ENOG503372E">
    <property type="taxonomic scope" value="Bacteria"/>
</dbReference>
<gene>
    <name evidence="1" type="ORF">Mucpa_0753</name>
</gene>
<dbReference type="EMBL" id="CM001403">
    <property type="protein sequence ID" value="EHQ24934.1"/>
    <property type="molecule type" value="Genomic_DNA"/>
</dbReference>
<evidence type="ECO:0000313" key="1">
    <source>
        <dbReference type="EMBL" id="EHQ24934.1"/>
    </source>
</evidence>
<organism evidence="1 2">
    <name type="scientific">Mucilaginibacter paludis DSM 18603</name>
    <dbReference type="NCBI Taxonomy" id="714943"/>
    <lineage>
        <taxon>Bacteria</taxon>
        <taxon>Pseudomonadati</taxon>
        <taxon>Bacteroidota</taxon>
        <taxon>Sphingobacteriia</taxon>
        <taxon>Sphingobacteriales</taxon>
        <taxon>Sphingobacteriaceae</taxon>
        <taxon>Mucilaginibacter</taxon>
    </lineage>
</organism>
<sequence>MKIKHILSAIAIGVVFFISSCKMYYIPVESFKQQFAVWDTSKFKQVKTQGPMGDVVKYKTYPIDAVKCVDKDGNPVLLKNSPALEIRFTDVNNKRTTFYFDRIFVKGDSIQGSQSRFFFVIKTIPLSTVKLIEIQDSRKKLKYVD</sequence>
<proteinExistence type="predicted"/>
<dbReference type="HOGENOM" id="CLU_153011_0_0_10"/>
<reference evidence="1" key="1">
    <citation type="submission" date="2011-09" db="EMBL/GenBank/DDBJ databases">
        <title>The permanent draft genome of Mucilaginibacter paludis DSM 18603.</title>
        <authorList>
            <consortium name="US DOE Joint Genome Institute (JGI-PGF)"/>
            <person name="Lucas S."/>
            <person name="Han J."/>
            <person name="Lapidus A."/>
            <person name="Bruce D."/>
            <person name="Goodwin L."/>
            <person name="Pitluck S."/>
            <person name="Peters L."/>
            <person name="Kyrpides N."/>
            <person name="Mavromatis K."/>
            <person name="Ivanova N."/>
            <person name="Mikhailova N."/>
            <person name="Held B."/>
            <person name="Detter J.C."/>
            <person name="Tapia R."/>
            <person name="Han C."/>
            <person name="Land M."/>
            <person name="Hauser L."/>
            <person name="Markowitz V."/>
            <person name="Cheng J.-F."/>
            <person name="Hugenholtz P."/>
            <person name="Woyke T."/>
            <person name="Wu D."/>
            <person name="Tindall B."/>
            <person name="Brambilla E."/>
            <person name="Klenk H.-P."/>
            <person name="Eisen J.A."/>
        </authorList>
    </citation>
    <scope>NUCLEOTIDE SEQUENCE [LARGE SCALE GENOMIC DNA]</scope>
    <source>
        <strain evidence="1">DSM 18603</strain>
    </source>
</reference>
<dbReference type="OrthoDB" id="669098at2"/>
<dbReference type="Proteomes" id="UP000002774">
    <property type="component" value="Chromosome"/>
</dbReference>